<dbReference type="InterPro" id="IPR011009">
    <property type="entry name" value="Kinase-like_dom_sf"/>
</dbReference>
<dbReference type="EMBL" id="JAGYPJ010000001">
    <property type="protein sequence ID" value="MBS4201902.1"/>
    <property type="molecule type" value="Genomic_DNA"/>
</dbReference>
<dbReference type="AlphaFoldDB" id="A0A942YMQ1"/>
<keyword evidence="3" id="KW-1185">Reference proteome</keyword>
<name>A0A942YMQ1_9BACI</name>
<evidence type="ECO:0000259" key="1">
    <source>
        <dbReference type="Pfam" id="PF01636"/>
    </source>
</evidence>
<evidence type="ECO:0000313" key="2">
    <source>
        <dbReference type="EMBL" id="MBS4201902.1"/>
    </source>
</evidence>
<reference evidence="2 3" key="1">
    <citation type="submission" date="2021-05" db="EMBL/GenBank/DDBJ databases">
        <title>Novel Bacillus species.</title>
        <authorList>
            <person name="Liu G."/>
        </authorList>
    </citation>
    <scope>NUCLEOTIDE SEQUENCE [LARGE SCALE GENOMIC DNA]</scope>
    <source>
        <strain evidence="2 3">FJAT-49732</strain>
    </source>
</reference>
<comment type="caution">
    <text evidence="2">The sequence shown here is derived from an EMBL/GenBank/DDBJ whole genome shotgun (WGS) entry which is preliminary data.</text>
</comment>
<gene>
    <name evidence="2" type="ORF">KHA93_20050</name>
</gene>
<feature type="domain" description="Aminoglycoside phosphotransferase" evidence="1">
    <location>
        <begin position="54"/>
        <end position="244"/>
    </location>
</feature>
<protein>
    <submittedName>
        <fullName evidence="2">Phosphotransferase</fullName>
    </submittedName>
</protein>
<dbReference type="Pfam" id="PF01636">
    <property type="entry name" value="APH"/>
    <property type="match status" value="1"/>
</dbReference>
<dbReference type="PANTHER" id="PTHR21310">
    <property type="entry name" value="AMINOGLYCOSIDE PHOSPHOTRANSFERASE-RELATED-RELATED"/>
    <property type="match status" value="1"/>
</dbReference>
<accession>A0A942YMQ1</accession>
<dbReference type="InterPro" id="IPR002575">
    <property type="entry name" value="Aminoglycoside_PTrfase"/>
</dbReference>
<dbReference type="SUPFAM" id="SSF56112">
    <property type="entry name" value="Protein kinase-like (PK-like)"/>
    <property type="match status" value="1"/>
</dbReference>
<dbReference type="Gene3D" id="3.30.200.150">
    <property type="match status" value="1"/>
</dbReference>
<evidence type="ECO:0000313" key="3">
    <source>
        <dbReference type="Proteomes" id="UP000682713"/>
    </source>
</evidence>
<dbReference type="RefSeq" id="WP_213112332.1">
    <property type="nucleotide sequence ID" value="NZ_JAGYPJ010000001.1"/>
</dbReference>
<dbReference type="Gene3D" id="3.90.1200.10">
    <property type="match status" value="1"/>
</dbReference>
<dbReference type="Proteomes" id="UP000682713">
    <property type="component" value="Unassembled WGS sequence"/>
</dbReference>
<dbReference type="InterPro" id="IPR051678">
    <property type="entry name" value="AGP_Transferase"/>
</dbReference>
<organism evidence="2 3">
    <name type="scientific">Lederbergia citrisecunda</name>
    <dbReference type="NCBI Taxonomy" id="2833583"/>
    <lineage>
        <taxon>Bacteria</taxon>
        <taxon>Bacillati</taxon>
        <taxon>Bacillota</taxon>
        <taxon>Bacilli</taxon>
        <taxon>Bacillales</taxon>
        <taxon>Bacillaceae</taxon>
        <taxon>Lederbergia</taxon>
    </lineage>
</organism>
<proteinExistence type="predicted"/>
<sequence length="308" mass="35899">MKSFKLDMDLNTAITIIQNIMNDSVSNVQAITFGELSKVFSYNYQGKAFVIHFNRAGERFLKDEYLYKNLSKLGIPIPRIERNGNINDVFFSISEKALGQSLVAYPENEIKKVLPALATEFKKITEIPIDSSGKHGAINHDGEGSFNTWQQYIESFFQKEQDGFWKDWYTLFDQSFLEKEIFDYYYDMMLELSSYAPNEKYLVHGDFHLGNIISDGKDITAIVDWEMATYGDFMFDIANLHFWAPQLEIPQTFYEAWRKNGEEIPHFHERLLCGMLFKGIDALRFFAKKEDRAAYEMIKDKLSTITKK</sequence>